<accession>A0A7H0I4F8</accession>
<dbReference type="SUPFAM" id="SSF56003">
    <property type="entry name" value="Molybdenum cofactor-binding domain"/>
    <property type="match status" value="1"/>
</dbReference>
<keyword evidence="6" id="KW-1185">Reference proteome</keyword>
<evidence type="ECO:0000313" key="6">
    <source>
        <dbReference type="Proteomes" id="UP000516230"/>
    </source>
</evidence>
<dbReference type="PANTHER" id="PTHR11908:SF132">
    <property type="entry name" value="ALDEHYDE OXIDASE 1-RELATED"/>
    <property type="match status" value="1"/>
</dbReference>
<dbReference type="Pfam" id="PF01315">
    <property type="entry name" value="Ald_Xan_dh_C"/>
    <property type="match status" value="1"/>
</dbReference>
<evidence type="ECO:0000313" key="5">
    <source>
        <dbReference type="EMBL" id="QNP67674.1"/>
    </source>
</evidence>
<dbReference type="KEGG" id="sgj:IAG43_30250"/>
<dbReference type="Gene3D" id="3.30.365.10">
    <property type="entry name" value="Aldehyde oxidase/xanthine dehydrogenase, molybdopterin binding domain"/>
    <property type="match status" value="4"/>
</dbReference>
<dbReference type="AlphaFoldDB" id="A0A7H0I4F8"/>
<sequence>MPADAPAHDDAPAHGSTPAHGHAGDGWIGRGVPRVEDDRLLRGRGRYVDDIALPGAVEAAFLRSPHAHARIESVDVSGALAAPGVVAVWTGDDVADLPAMLNKEELRTPPGLAELLDPVVRMTPMPLLARDRVLYVGQPVAVVFAENRYLAEDALELVDVRYAPLPVLVDPHRALDAGAPLLHDDLPDNTAVAVATRVGDPDAAFDGAHAVVSERFEAHRYVASPIETRAISAQVDPYSDRLTIWSGTQTPHRLRDAVAHTLGLDPAGVRVVAADVGGGFGQKGILYVEELLVPHAARRIGRPVLWREDRNENLTASSHAREQVHEIELAADADGRLLAVRDRITVNFGAYNMTGLVVPYNSLCHLLGPYRIPHVDIDVTGVLTNTTFATPYRGAGRPETVFAMERAMDRLAARLGIAPEELRARNLVRPEEMPYETGLVDRSGRPQSYDSGDFPELLRRAVARVGAEGVRARQREGAREGRHVGIGFAMYIEATGLGPFETARVDVLPSGRIRLAIGAPSQGQGHRTSMAQIAADAVGAPLDVIDVVGGDTDATPFGVGTIASRALVNAGNATHRAGRLVREKILDAAARRLGVPAGELGLADGVVTHRNPGGPSLTLAELAGRAPLPGTPEPTDGRHGTELSETVHFRPPGFAVASGAHAAVVEVDEHTGEVEILHYVVVHDAGVIVNPVIAEGQVTGGIAQGIGGALYEEMVYGPDGQPRTGTYMDYLVPTSSEIPDLDMDEIVSPSPMNDLGVKGLGEGGAIAPQAVLAGAVEDALRPFGAVVRRGPLSPSRVRELIRTATATAPV</sequence>
<name>A0A7H0I4F8_9ACTN</name>
<reference evidence="5 6" key="1">
    <citation type="submission" date="2020-08" db="EMBL/GenBank/DDBJ databases">
        <title>A novel species.</title>
        <authorList>
            <person name="Gao J."/>
        </authorList>
    </citation>
    <scope>NUCLEOTIDE SEQUENCE [LARGE SCALE GENOMIC DNA]</scope>
    <source>
        <strain evidence="5 6">CRPJ-33</strain>
    </source>
</reference>
<protein>
    <submittedName>
        <fullName evidence="5">Xanthine dehydrogenase family protein molybdopterin-binding subunit</fullName>
    </submittedName>
</protein>
<dbReference type="Gene3D" id="3.90.1170.50">
    <property type="entry name" value="Aldehyde oxidase/xanthine dehydrogenase, a/b hammerhead"/>
    <property type="match status" value="1"/>
</dbReference>
<feature type="region of interest" description="Disordered" evidence="3">
    <location>
        <begin position="624"/>
        <end position="643"/>
    </location>
</feature>
<gene>
    <name evidence="5" type="ORF">IAG43_30250</name>
</gene>
<dbReference type="InterPro" id="IPR000674">
    <property type="entry name" value="Ald_Oxase/Xan_DH_a/b"/>
</dbReference>
<dbReference type="Pfam" id="PF20256">
    <property type="entry name" value="MoCoBD_2"/>
    <property type="match status" value="1"/>
</dbReference>
<dbReference type="InterPro" id="IPR016208">
    <property type="entry name" value="Ald_Oxase/xanthine_DH-like"/>
</dbReference>
<dbReference type="GO" id="GO:0005506">
    <property type="term" value="F:iron ion binding"/>
    <property type="evidence" value="ECO:0007669"/>
    <property type="project" value="InterPro"/>
</dbReference>
<feature type="region of interest" description="Disordered" evidence="3">
    <location>
        <begin position="1"/>
        <end position="30"/>
    </location>
</feature>
<proteinExistence type="predicted"/>
<dbReference type="SMART" id="SM01008">
    <property type="entry name" value="Ald_Xan_dh_C"/>
    <property type="match status" value="1"/>
</dbReference>
<dbReference type="InterPro" id="IPR037165">
    <property type="entry name" value="AldOxase/xan_DH_Mopterin-bd_sf"/>
</dbReference>
<keyword evidence="2" id="KW-0560">Oxidoreductase</keyword>
<dbReference type="InterPro" id="IPR008274">
    <property type="entry name" value="AldOxase/xan_DH_MoCoBD1"/>
</dbReference>
<evidence type="ECO:0000256" key="3">
    <source>
        <dbReference type="SAM" id="MobiDB-lite"/>
    </source>
</evidence>
<evidence type="ECO:0000256" key="1">
    <source>
        <dbReference type="ARBA" id="ARBA00022505"/>
    </source>
</evidence>
<dbReference type="InterPro" id="IPR046867">
    <property type="entry name" value="AldOxase/xan_DH_MoCoBD2"/>
</dbReference>
<dbReference type="GO" id="GO:0016491">
    <property type="term" value="F:oxidoreductase activity"/>
    <property type="evidence" value="ECO:0007669"/>
    <property type="project" value="UniProtKB-KW"/>
</dbReference>
<dbReference type="EMBL" id="CP060825">
    <property type="protein sequence ID" value="QNP67674.1"/>
    <property type="molecule type" value="Genomic_DNA"/>
</dbReference>
<dbReference type="PANTHER" id="PTHR11908">
    <property type="entry name" value="XANTHINE DEHYDROGENASE"/>
    <property type="match status" value="1"/>
</dbReference>
<dbReference type="Proteomes" id="UP000516230">
    <property type="component" value="Chromosome"/>
</dbReference>
<feature type="domain" description="Aldehyde oxidase/xanthine dehydrogenase a/b hammerhead" evidence="4">
    <location>
        <begin position="42"/>
        <end position="166"/>
    </location>
</feature>
<organism evidence="5 6">
    <name type="scientific">Streptomyces genisteinicus</name>
    <dbReference type="NCBI Taxonomy" id="2768068"/>
    <lineage>
        <taxon>Bacteria</taxon>
        <taxon>Bacillati</taxon>
        <taxon>Actinomycetota</taxon>
        <taxon>Actinomycetes</taxon>
        <taxon>Kitasatosporales</taxon>
        <taxon>Streptomycetaceae</taxon>
        <taxon>Streptomyces</taxon>
    </lineage>
</organism>
<evidence type="ECO:0000259" key="4">
    <source>
        <dbReference type="SMART" id="SM01008"/>
    </source>
</evidence>
<dbReference type="Pfam" id="PF02738">
    <property type="entry name" value="MoCoBD_1"/>
    <property type="match status" value="1"/>
</dbReference>
<keyword evidence="1" id="KW-0500">Molybdenum</keyword>
<dbReference type="SUPFAM" id="SSF54665">
    <property type="entry name" value="CO dehydrogenase molybdoprotein N-domain-like"/>
    <property type="match status" value="1"/>
</dbReference>
<dbReference type="InterPro" id="IPR036856">
    <property type="entry name" value="Ald_Oxase/Xan_DH_a/b_sf"/>
</dbReference>
<evidence type="ECO:0000256" key="2">
    <source>
        <dbReference type="ARBA" id="ARBA00023002"/>
    </source>
</evidence>
<feature type="compositionally biased region" description="Basic and acidic residues" evidence="3">
    <location>
        <begin position="1"/>
        <end position="12"/>
    </location>
</feature>